<evidence type="ECO:0000259" key="2">
    <source>
        <dbReference type="Pfam" id="PF17919"/>
    </source>
</evidence>
<dbReference type="Pfam" id="PF17919">
    <property type="entry name" value="RT_RNaseH_2"/>
    <property type="match status" value="1"/>
</dbReference>
<name>A0A9Q3HI01_9BASI</name>
<comment type="caution">
    <text evidence="3">The sequence shown here is derived from an EMBL/GenBank/DDBJ whole genome shotgun (WGS) entry which is preliminary data.</text>
</comment>
<proteinExistence type="predicted"/>
<keyword evidence="1" id="KW-0511">Multifunctional enzyme</keyword>
<accession>A0A9Q3HI01</accession>
<dbReference type="PANTHER" id="PTHR37984">
    <property type="entry name" value="PROTEIN CBG26694"/>
    <property type="match status" value="1"/>
</dbReference>
<dbReference type="GO" id="GO:0003824">
    <property type="term" value="F:catalytic activity"/>
    <property type="evidence" value="ECO:0007669"/>
    <property type="project" value="UniProtKB-KW"/>
</dbReference>
<dbReference type="InterPro" id="IPR043128">
    <property type="entry name" value="Rev_trsase/Diguanyl_cyclase"/>
</dbReference>
<dbReference type="InterPro" id="IPR043502">
    <property type="entry name" value="DNA/RNA_pol_sf"/>
</dbReference>
<dbReference type="OrthoDB" id="3018369at2759"/>
<evidence type="ECO:0000256" key="1">
    <source>
        <dbReference type="ARBA" id="ARBA00023268"/>
    </source>
</evidence>
<evidence type="ECO:0000313" key="4">
    <source>
        <dbReference type="Proteomes" id="UP000765509"/>
    </source>
</evidence>
<dbReference type="InterPro" id="IPR041577">
    <property type="entry name" value="RT_RNaseH_2"/>
</dbReference>
<sequence length="130" mass="14710">MDQLKFNQILNLPPSGIFKDIQSFPGFASFQNQLMKNYSKKISSFTKFLKKYSVFTLNEESMRQLHHLKEAFTTSPIFSHFNPSLPTIVETGASDYALGAFLSQVSDSVNLSISFDSCKHIPAELNNEIH</sequence>
<dbReference type="InterPro" id="IPR050951">
    <property type="entry name" value="Retrovirus_Pol_polyprotein"/>
</dbReference>
<dbReference type="PANTHER" id="PTHR37984:SF5">
    <property type="entry name" value="PROTEIN NYNRIN-LIKE"/>
    <property type="match status" value="1"/>
</dbReference>
<protein>
    <recommendedName>
        <fullName evidence="2">Reverse transcriptase/retrotransposon-derived protein RNase H-like domain-containing protein</fullName>
    </recommendedName>
</protein>
<dbReference type="SUPFAM" id="SSF56672">
    <property type="entry name" value="DNA/RNA polymerases"/>
    <property type="match status" value="1"/>
</dbReference>
<keyword evidence="4" id="KW-1185">Reference proteome</keyword>
<feature type="domain" description="Reverse transcriptase/retrotransposon-derived protein RNase H-like" evidence="2">
    <location>
        <begin position="58"/>
        <end position="129"/>
    </location>
</feature>
<dbReference type="Gene3D" id="3.30.70.270">
    <property type="match status" value="1"/>
</dbReference>
<organism evidence="3 4">
    <name type="scientific">Austropuccinia psidii MF-1</name>
    <dbReference type="NCBI Taxonomy" id="1389203"/>
    <lineage>
        <taxon>Eukaryota</taxon>
        <taxon>Fungi</taxon>
        <taxon>Dikarya</taxon>
        <taxon>Basidiomycota</taxon>
        <taxon>Pucciniomycotina</taxon>
        <taxon>Pucciniomycetes</taxon>
        <taxon>Pucciniales</taxon>
        <taxon>Sphaerophragmiaceae</taxon>
        <taxon>Austropuccinia</taxon>
    </lineage>
</organism>
<dbReference type="Proteomes" id="UP000765509">
    <property type="component" value="Unassembled WGS sequence"/>
</dbReference>
<dbReference type="EMBL" id="AVOT02018829">
    <property type="protein sequence ID" value="MBW0506006.1"/>
    <property type="molecule type" value="Genomic_DNA"/>
</dbReference>
<reference evidence="3" key="1">
    <citation type="submission" date="2021-03" db="EMBL/GenBank/DDBJ databases">
        <title>Draft genome sequence of rust myrtle Austropuccinia psidii MF-1, a brazilian biotype.</title>
        <authorList>
            <person name="Quecine M.C."/>
            <person name="Pachon D.M.R."/>
            <person name="Bonatelli M.L."/>
            <person name="Correr F.H."/>
            <person name="Franceschini L.M."/>
            <person name="Leite T.F."/>
            <person name="Margarido G.R.A."/>
            <person name="Almeida C.A."/>
            <person name="Ferrarezi J.A."/>
            <person name="Labate C.A."/>
        </authorList>
    </citation>
    <scope>NUCLEOTIDE SEQUENCE</scope>
    <source>
        <strain evidence="3">MF-1</strain>
    </source>
</reference>
<gene>
    <name evidence="3" type="ORF">O181_045721</name>
</gene>
<dbReference type="AlphaFoldDB" id="A0A9Q3HI01"/>
<evidence type="ECO:0000313" key="3">
    <source>
        <dbReference type="EMBL" id="MBW0506006.1"/>
    </source>
</evidence>